<dbReference type="AlphaFoldDB" id="A0A4S8IF36"/>
<evidence type="ECO:0000313" key="4">
    <source>
        <dbReference type="EMBL" id="THU46781.1"/>
    </source>
</evidence>
<comment type="caution">
    <text evidence="4">The sequence shown here is derived from an EMBL/GenBank/DDBJ whole genome shotgun (WGS) entry which is preliminary data.</text>
</comment>
<protein>
    <submittedName>
        <fullName evidence="4">Uncharacterized protein</fullName>
    </submittedName>
</protein>
<keyword evidence="1" id="KW-0677">Repeat</keyword>
<dbReference type="InterPro" id="IPR002110">
    <property type="entry name" value="Ankyrin_rpt"/>
</dbReference>
<evidence type="ECO:0000256" key="2">
    <source>
        <dbReference type="ARBA" id="ARBA00023043"/>
    </source>
</evidence>
<feature type="repeat" description="ANK" evidence="3">
    <location>
        <begin position="126"/>
        <end position="158"/>
    </location>
</feature>
<dbReference type="PANTHER" id="PTHR24189">
    <property type="entry name" value="MYOTROPHIN"/>
    <property type="match status" value="1"/>
</dbReference>
<keyword evidence="2 3" id="KW-0040">ANK repeat</keyword>
<feature type="repeat" description="ANK" evidence="3">
    <location>
        <begin position="192"/>
        <end position="224"/>
    </location>
</feature>
<dbReference type="Proteomes" id="UP000317650">
    <property type="component" value="Chromosome 9"/>
</dbReference>
<reference evidence="4 5" key="1">
    <citation type="journal article" date="2019" name="Nat. Plants">
        <title>Genome sequencing of Musa balbisiana reveals subgenome evolution and function divergence in polyploid bananas.</title>
        <authorList>
            <person name="Yao X."/>
        </authorList>
    </citation>
    <scope>NUCLEOTIDE SEQUENCE [LARGE SCALE GENOMIC DNA]</scope>
    <source>
        <strain evidence="5">cv. DH-PKW</strain>
        <tissue evidence="4">Leaves</tissue>
    </source>
</reference>
<dbReference type="InterPro" id="IPR036770">
    <property type="entry name" value="Ankyrin_rpt-contain_sf"/>
</dbReference>
<dbReference type="InterPro" id="IPR050745">
    <property type="entry name" value="Multifunctional_regulatory"/>
</dbReference>
<dbReference type="PROSITE" id="PS50088">
    <property type="entry name" value="ANK_REPEAT"/>
    <property type="match status" value="4"/>
</dbReference>
<name>A0A4S8IF36_MUSBA</name>
<organism evidence="4 5">
    <name type="scientific">Musa balbisiana</name>
    <name type="common">Banana</name>
    <dbReference type="NCBI Taxonomy" id="52838"/>
    <lineage>
        <taxon>Eukaryota</taxon>
        <taxon>Viridiplantae</taxon>
        <taxon>Streptophyta</taxon>
        <taxon>Embryophyta</taxon>
        <taxon>Tracheophyta</taxon>
        <taxon>Spermatophyta</taxon>
        <taxon>Magnoliopsida</taxon>
        <taxon>Liliopsida</taxon>
        <taxon>Zingiberales</taxon>
        <taxon>Musaceae</taxon>
        <taxon>Musa</taxon>
    </lineage>
</organism>
<dbReference type="EMBL" id="PYDT01000010">
    <property type="protein sequence ID" value="THU46781.1"/>
    <property type="molecule type" value="Genomic_DNA"/>
</dbReference>
<gene>
    <name evidence="4" type="ORF">C4D60_Mb09t08500</name>
</gene>
<dbReference type="SMART" id="SM00248">
    <property type="entry name" value="ANK"/>
    <property type="match status" value="5"/>
</dbReference>
<proteinExistence type="predicted"/>
<feature type="repeat" description="ANK" evidence="3">
    <location>
        <begin position="93"/>
        <end position="125"/>
    </location>
</feature>
<keyword evidence="5" id="KW-1185">Reference proteome</keyword>
<dbReference type="PROSITE" id="PS50297">
    <property type="entry name" value="ANK_REP_REGION"/>
    <property type="match status" value="4"/>
</dbReference>
<dbReference type="STRING" id="52838.A0A4S8IF36"/>
<dbReference type="PRINTS" id="PR01415">
    <property type="entry name" value="ANKYRIN"/>
</dbReference>
<evidence type="ECO:0000256" key="3">
    <source>
        <dbReference type="PROSITE-ProRule" id="PRU00023"/>
    </source>
</evidence>
<dbReference type="Gene3D" id="1.25.40.20">
    <property type="entry name" value="Ankyrin repeat-containing domain"/>
    <property type="match status" value="3"/>
</dbReference>
<evidence type="ECO:0000256" key="1">
    <source>
        <dbReference type="ARBA" id="ARBA00022737"/>
    </source>
</evidence>
<sequence>MAMEIDLPKPEVLFRAAEDGDASLFASLSREALDRARSLRNEDGRSLLHVAASFGRSEASPHRCFANCVTLIVVDVISASDPSINGVNSKDEEGWAPIHSAASIGNAEIIEILLSRGGDVNLINDGGRTALHYAASKGWLKVAEVLISHGAKINKKDKVGCTPLHRAASTGKSELCELLIEEGADVDVVDKAGQTPLVHAVICQNQQVALLLLRHGADLDVEDKEGYTALGRASDDFRRILIDAAKAMLEG</sequence>
<dbReference type="Pfam" id="PF12796">
    <property type="entry name" value="Ank_2"/>
    <property type="match status" value="2"/>
</dbReference>
<feature type="repeat" description="ANK" evidence="3">
    <location>
        <begin position="159"/>
        <end position="191"/>
    </location>
</feature>
<evidence type="ECO:0000313" key="5">
    <source>
        <dbReference type="Proteomes" id="UP000317650"/>
    </source>
</evidence>
<accession>A0A4S8IF36</accession>
<dbReference type="SUPFAM" id="SSF48403">
    <property type="entry name" value="Ankyrin repeat"/>
    <property type="match status" value="1"/>
</dbReference>
<dbReference type="PANTHER" id="PTHR24189:SF50">
    <property type="entry name" value="ANKYRIN REPEAT AND SOCS BOX PROTEIN 2"/>
    <property type="match status" value="1"/>
</dbReference>